<comment type="caution">
    <text evidence="1">The sequence shown here is derived from an EMBL/GenBank/DDBJ whole genome shotgun (WGS) entry which is preliminary data.</text>
</comment>
<dbReference type="RefSeq" id="WP_018475514.1">
    <property type="nucleotide sequence ID" value="NZ_BMWX01000006.1"/>
</dbReference>
<sequence>MLFKFRSVLLGVMSFLILANCDNKRLENTSLPNEIAASEIKIESSKSIKVSEFSKGMKIIRLETRDDLLLSDIKEIKIFENKLFVTDVIFPGIYIFDFNGKLIFEFNMKGEAGGEYISLDDFLIDESSRTIEILDRENRKIFIYDLDSFEFKNEIRVPITFFSRFTKHKEWYFLKTSRFQNEVDSKYTNSDVIAFNSKNGKTVALFDSKEDNSQLEGQNSRIEFNDIFLKNSTGDVFVSLAWDMIHYRLTEDSLTSFVSINVAGQGISKEIMRKGYSQKLEYLKSDQMNGKLHFFKLLMAEVGGTIIGYGKGYPPSGNEYYVEVRTDEKEIKNVGPIINDYLVKEKPLDIFYYENGYLLSVINPMRYKDDEDFLKDIDVTKDDNPMILAFEL</sequence>
<reference evidence="1" key="2">
    <citation type="submission" date="2020-09" db="EMBL/GenBank/DDBJ databases">
        <authorList>
            <person name="Sun Q."/>
            <person name="Kim S."/>
        </authorList>
    </citation>
    <scope>NUCLEOTIDE SEQUENCE</scope>
    <source>
        <strain evidence="1">KCTC 12368</strain>
    </source>
</reference>
<dbReference type="AlphaFoldDB" id="A0A918Q789"/>
<evidence type="ECO:0000313" key="2">
    <source>
        <dbReference type="Proteomes" id="UP000619457"/>
    </source>
</evidence>
<accession>A0A918Q789</accession>
<protein>
    <recommendedName>
        <fullName evidence="3">6-bladed beta-propeller protein</fullName>
    </recommendedName>
</protein>
<organism evidence="1 2">
    <name type="scientific">Echinicola pacifica</name>
    <dbReference type="NCBI Taxonomy" id="346377"/>
    <lineage>
        <taxon>Bacteria</taxon>
        <taxon>Pseudomonadati</taxon>
        <taxon>Bacteroidota</taxon>
        <taxon>Cytophagia</taxon>
        <taxon>Cytophagales</taxon>
        <taxon>Cyclobacteriaceae</taxon>
        <taxon>Echinicola</taxon>
    </lineage>
</organism>
<gene>
    <name evidence="1" type="ORF">GCM10007049_31340</name>
</gene>
<proteinExistence type="predicted"/>
<reference evidence="1" key="1">
    <citation type="journal article" date="2014" name="Int. J. Syst. Evol. Microbiol.">
        <title>Complete genome sequence of Corynebacterium casei LMG S-19264T (=DSM 44701T), isolated from a smear-ripened cheese.</title>
        <authorList>
            <consortium name="US DOE Joint Genome Institute (JGI-PGF)"/>
            <person name="Walter F."/>
            <person name="Albersmeier A."/>
            <person name="Kalinowski J."/>
            <person name="Ruckert C."/>
        </authorList>
    </citation>
    <scope>NUCLEOTIDE SEQUENCE</scope>
    <source>
        <strain evidence="1">KCTC 12368</strain>
    </source>
</reference>
<name>A0A918Q789_9BACT</name>
<evidence type="ECO:0008006" key="3">
    <source>
        <dbReference type="Google" id="ProtNLM"/>
    </source>
</evidence>
<dbReference type="EMBL" id="BMWX01000006">
    <property type="protein sequence ID" value="GGZ35808.1"/>
    <property type="molecule type" value="Genomic_DNA"/>
</dbReference>
<keyword evidence="2" id="KW-1185">Reference proteome</keyword>
<dbReference type="Pfam" id="PF17170">
    <property type="entry name" value="DUF5128"/>
    <property type="match status" value="1"/>
</dbReference>
<evidence type="ECO:0000313" key="1">
    <source>
        <dbReference type="EMBL" id="GGZ35808.1"/>
    </source>
</evidence>
<dbReference type="Proteomes" id="UP000619457">
    <property type="component" value="Unassembled WGS sequence"/>
</dbReference>